<dbReference type="PROSITE" id="PS51125">
    <property type="entry name" value="NHL"/>
    <property type="match status" value="3"/>
</dbReference>
<feature type="repeat" description="NHL" evidence="2">
    <location>
        <begin position="237"/>
        <end position="280"/>
    </location>
</feature>
<name>A0A7X6I6Y8_9BURK</name>
<dbReference type="EMBL" id="VTOX01000004">
    <property type="protein sequence ID" value="NKE66926.1"/>
    <property type="molecule type" value="Genomic_DNA"/>
</dbReference>
<dbReference type="InterPro" id="IPR001258">
    <property type="entry name" value="NHL_repeat"/>
</dbReference>
<protein>
    <submittedName>
        <fullName evidence="3">6-bladed beta-propeller</fullName>
    </submittedName>
</protein>
<dbReference type="SUPFAM" id="SSF101898">
    <property type="entry name" value="NHL repeat"/>
    <property type="match status" value="1"/>
</dbReference>
<dbReference type="InterPro" id="IPR050952">
    <property type="entry name" value="TRIM-NHL_E3_ligases"/>
</dbReference>
<evidence type="ECO:0000313" key="4">
    <source>
        <dbReference type="Proteomes" id="UP000521868"/>
    </source>
</evidence>
<evidence type="ECO:0000313" key="3">
    <source>
        <dbReference type="EMBL" id="NKE66926.1"/>
    </source>
</evidence>
<feature type="repeat" description="NHL" evidence="2">
    <location>
        <begin position="287"/>
        <end position="327"/>
    </location>
</feature>
<dbReference type="CDD" id="cd14962">
    <property type="entry name" value="NHL_like_6"/>
    <property type="match status" value="1"/>
</dbReference>
<dbReference type="PANTHER" id="PTHR24104:SF25">
    <property type="entry name" value="PROTEIN LIN-41"/>
    <property type="match status" value="1"/>
</dbReference>
<dbReference type="PANTHER" id="PTHR24104">
    <property type="entry name" value="E3 UBIQUITIN-PROTEIN LIGASE NHLRC1-RELATED"/>
    <property type="match status" value="1"/>
</dbReference>
<accession>A0A7X6I6Y8</accession>
<dbReference type="InterPro" id="IPR011042">
    <property type="entry name" value="6-blade_b-propeller_TolB-like"/>
</dbReference>
<dbReference type="AlphaFoldDB" id="A0A7X6I6Y8"/>
<dbReference type="Proteomes" id="UP000521868">
    <property type="component" value="Unassembled WGS sequence"/>
</dbReference>
<keyword evidence="1" id="KW-0677">Repeat</keyword>
<feature type="repeat" description="NHL" evidence="2">
    <location>
        <begin position="149"/>
        <end position="187"/>
    </location>
</feature>
<dbReference type="GO" id="GO:0008270">
    <property type="term" value="F:zinc ion binding"/>
    <property type="evidence" value="ECO:0007669"/>
    <property type="project" value="UniProtKB-KW"/>
</dbReference>
<organism evidence="3 4">
    <name type="scientific">Ramlibacter lithotrophicus</name>
    <dbReference type="NCBI Taxonomy" id="2606681"/>
    <lineage>
        <taxon>Bacteria</taxon>
        <taxon>Pseudomonadati</taxon>
        <taxon>Pseudomonadota</taxon>
        <taxon>Betaproteobacteria</taxon>
        <taxon>Burkholderiales</taxon>
        <taxon>Comamonadaceae</taxon>
        <taxon>Ramlibacter</taxon>
    </lineage>
</organism>
<gene>
    <name evidence="3" type="ORF">RAMLITH_13935</name>
</gene>
<evidence type="ECO:0000256" key="2">
    <source>
        <dbReference type="PROSITE-ProRule" id="PRU00504"/>
    </source>
</evidence>
<comment type="caution">
    <text evidence="3">The sequence shown here is derived from an EMBL/GenBank/DDBJ whole genome shotgun (WGS) entry which is preliminary data.</text>
</comment>
<evidence type="ECO:0000256" key="1">
    <source>
        <dbReference type="ARBA" id="ARBA00022737"/>
    </source>
</evidence>
<reference evidence="3 4" key="1">
    <citation type="journal article" date="2020" name="Nature">
        <title>Bacterial chemolithoautotrophy via manganese oxidation.</title>
        <authorList>
            <person name="Yu H."/>
            <person name="Leadbetter J.R."/>
        </authorList>
    </citation>
    <scope>NUCLEOTIDE SEQUENCE [LARGE SCALE GENOMIC DNA]</scope>
    <source>
        <strain evidence="3 4">RBP-1</strain>
    </source>
</reference>
<proteinExistence type="predicted"/>
<dbReference type="Pfam" id="PF01436">
    <property type="entry name" value="NHL"/>
    <property type="match status" value="1"/>
</dbReference>
<keyword evidence="4" id="KW-1185">Reference proteome</keyword>
<dbReference type="Gene3D" id="2.120.10.30">
    <property type="entry name" value="TolB, C-terminal domain"/>
    <property type="match status" value="2"/>
</dbReference>
<sequence length="330" mass="36098">MRLEGTAAELSRVFPPPETQEVPRYRYLGQLVGESNFRPVDGERRGTARKLLAWVVGLDEAQEQPLVLQRPQSGVVDAAGRVLVTDVSRNAVFVFDEAGGRLDLWEHATRAERFAAPIGIALGRDGELVVADAELGRVFRLGPDGKPHGEFGAGVLQRPAGVATDPKTGRVFVADTHAHDIKVFDGDGRLLQTWGRRGEQQGELNFPTHLTFVNGMLMVVDTMNARVQGFDTEGRPALTLGQRGRYVGNLVRPKGVAADDEGNLYVVESMYDTLLVFDRKGQLLMHLGGNGSDAGRFYLPAGVWVDSRNRVFVADMFNGRVAIFQFLGGN</sequence>